<dbReference type="PANTHER" id="PTHR43044:SF1">
    <property type="entry name" value="QUINOL:CYTOCHROME C OXIDOREDUCTASE QUINONE-BINDING SUBUNIT 2"/>
    <property type="match status" value="1"/>
</dbReference>
<feature type="transmembrane region" description="Helical" evidence="1">
    <location>
        <begin position="340"/>
        <end position="359"/>
    </location>
</feature>
<feature type="transmembrane region" description="Helical" evidence="1">
    <location>
        <begin position="16"/>
        <end position="34"/>
    </location>
</feature>
<dbReference type="PANTHER" id="PTHR43044">
    <property type="match status" value="1"/>
</dbReference>
<dbReference type="RefSeq" id="WP_346752862.1">
    <property type="nucleotide sequence ID" value="NZ_JAUJEA010000005.1"/>
</dbReference>
<keyword evidence="1" id="KW-1133">Transmembrane helix</keyword>
<evidence type="ECO:0000313" key="2">
    <source>
        <dbReference type="EMBL" id="MDN5202843.1"/>
    </source>
</evidence>
<feature type="transmembrane region" description="Helical" evidence="1">
    <location>
        <begin position="224"/>
        <end position="244"/>
    </location>
</feature>
<organism evidence="2 3">
    <name type="scientific">Splendidivirga corallicola</name>
    <dbReference type="NCBI Taxonomy" id="3051826"/>
    <lineage>
        <taxon>Bacteria</taxon>
        <taxon>Pseudomonadati</taxon>
        <taxon>Bacteroidota</taxon>
        <taxon>Cytophagia</taxon>
        <taxon>Cytophagales</taxon>
        <taxon>Splendidivirgaceae</taxon>
        <taxon>Splendidivirga</taxon>
    </lineage>
</organism>
<dbReference type="Proteomes" id="UP001172082">
    <property type="component" value="Unassembled WGS sequence"/>
</dbReference>
<sequence>MTEEKFEFTAAIKKKIGFIALLGFLSVVLGAILFDPSAGHHGDAAGHGTTQIEAEHHGDAEAGHGASDDGHHGTSPLLKRIFVDFWINNVFFTGLAIIGVFFFAVQYVAQAGWSAPIKRIPLAMGSWLPIAAILMLGTFFVANHDIFHWTHDYLYHETLEDGSPNPEYDEIIAGKQGYLNLPFYLARMIVFFGVWYIFFRILRKNALAEDLNGGEDYWRKMVKISAGFIVFFAVSSSMSAWDWVMSIDTHWFSTMMGWYVFASWWVSGLAVITLITATLKENGYLKIVNANHLHDLGKFVWGFSIFWTYIWFSQFLLIYYANIPEESIYFVERWQNDHYAPYFFINLIINFFFPFLLLMTRDAKRHAIFLKIVCSAIVFGHWLDFYLMITPGTLKENGGFGFLEIGLMVIYGCAFLFVALQRLAKSSLVAKNHPMLEESMHHHI</sequence>
<comment type="caution">
    <text evidence="2">The sequence shown here is derived from an EMBL/GenBank/DDBJ whole genome shotgun (WGS) entry which is preliminary data.</text>
</comment>
<gene>
    <name evidence="2" type="ORF">QQ008_15745</name>
</gene>
<name>A0ABT8KQY7_9BACT</name>
<dbReference type="EMBL" id="JAUJEA010000005">
    <property type="protein sequence ID" value="MDN5202843.1"/>
    <property type="molecule type" value="Genomic_DNA"/>
</dbReference>
<protein>
    <submittedName>
        <fullName evidence="2">Quinol:cytochrome C oxidoreductase</fullName>
    </submittedName>
</protein>
<feature type="transmembrane region" description="Helical" evidence="1">
    <location>
        <begin position="120"/>
        <end position="142"/>
    </location>
</feature>
<proteinExistence type="predicted"/>
<reference evidence="2" key="1">
    <citation type="submission" date="2023-06" db="EMBL/GenBank/DDBJ databases">
        <title>Genomic of Parafulvivirga corallium.</title>
        <authorList>
            <person name="Wang G."/>
        </authorList>
    </citation>
    <scope>NUCLEOTIDE SEQUENCE</scope>
    <source>
        <strain evidence="2">BMA10</strain>
    </source>
</reference>
<feature type="transmembrane region" description="Helical" evidence="1">
    <location>
        <begin position="256"/>
        <end position="279"/>
    </location>
</feature>
<evidence type="ECO:0000313" key="3">
    <source>
        <dbReference type="Proteomes" id="UP001172082"/>
    </source>
</evidence>
<feature type="transmembrane region" description="Helical" evidence="1">
    <location>
        <begin position="401"/>
        <end position="420"/>
    </location>
</feature>
<feature type="transmembrane region" description="Helical" evidence="1">
    <location>
        <begin position="368"/>
        <end position="389"/>
    </location>
</feature>
<feature type="transmembrane region" description="Helical" evidence="1">
    <location>
        <begin position="299"/>
        <end position="320"/>
    </location>
</feature>
<accession>A0ABT8KQY7</accession>
<evidence type="ECO:0000256" key="1">
    <source>
        <dbReference type="SAM" id="Phobius"/>
    </source>
</evidence>
<keyword evidence="1" id="KW-0812">Transmembrane</keyword>
<keyword evidence="1" id="KW-0472">Membrane</keyword>
<feature type="transmembrane region" description="Helical" evidence="1">
    <location>
        <begin position="184"/>
        <end position="203"/>
    </location>
</feature>
<feature type="transmembrane region" description="Helical" evidence="1">
    <location>
        <begin position="85"/>
        <end position="108"/>
    </location>
</feature>
<keyword evidence="3" id="KW-1185">Reference proteome</keyword>